<proteinExistence type="predicted"/>
<comment type="caution">
    <text evidence="2">The sequence shown here is derived from an EMBL/GenBank/DDBJ whole genome shotgun (WGS) entry which is preliminary data.</text>
</comment>
<dbReference type="PROSITE" id="PS00380">
    <property type="entry name" value="RHODANESE_1"/>
    <property type="match status" value="1"/>
</dbReference>
<dbReference type="InterPro" id="IPR050229">
    <property type="entry name" value="GlpE_sulfurtransferase"/>
</dbReference>
<dbReference type="InterPro" id="IPR036873">
    <property type="entry name" value="Rhodanese-like_dom_sf"/>
</dbReference>
<dbReference type="PANTHER" id="PTHR43031">
    <property type="entry name" value="FAD-DEPENDENT OXIDOREDUCTASE"/>
    <property type="match status" value="1"/>
</dbReference>
<dbReference type="EMBL" id="QSGO01000003">
    <property type="protein sequence ID" value="RHB37192.1"/>
    <property type="molecule type" value="Genomic_DNA"/>
</dbReference>
<evidence type="ECO:0000259" key="1">
    <source>
        <dbReference type="PROSITE" id="PS50206"/>
    </source>
</evidence>
<dbReference type="Gene3D" id="3.40.250.10">
    <property type="entry name" value="Rhodanese-like domain"/>
    <property type="match status" value="1"/>
</dbReference>
<dbReference type="SUPFAM" id="SSF52821">
    <property type="entry name" value="Rhodanese/Cell cycle control phosphatase"/>
    <property type="match status" value="1"/>
</dbReference>
<sequence length="128" mass="14402">MSQLFAGFFLLISTLFSCQQPKADFKSLSVADFDSFIKADDVQRLDVRTLAEYSEGHIPGAVNINVLDDSFAAMADSTLQKERPVALYCRSGKRSKKAAEILSKRGYKVYELDKGFNAWQQEAKEIEH</sequence>
<dbReference type="PROSITE" id="PS50206">
    <property type="entry name" value="RHODANESE_3"/>
    <property type="match status" value="1"/>
</dbReference>
<dbReference type="InterPro" id="IPR001763">
    <property type="entry name" value="Rhodanese-like_dom"/>
</dbReference>
<reference evidence="2 3" key="1">
    <citation type="submission" date="2018-08" db="EMBL/GenBank/DDBJ databases">
        <title>A genome reference for cultivated species of the human gut microbiota.</title>
        <authorList>
            <person name="Zou Y."/>
            <person name="Xue W."/>
            <person name="Luo G."/>
        </authorList>
    </citation>
    <scope>NUCLEOTIDE SEQUENCE [LARGE SCALE GENOMIC DNA]</scope>
    <source>
        <strain evidence="2 3">AM40-30BH</strain>
    </source>
</reference>
<gene>
    <name evidence="2" type="ORF">DW888_05550</name>
</gene>
<dbReference type="GO" id="GO:0004792">
    <property type="term" value="F:thiosulfate-cyanide sulfurtransferase activity"/>
    <property type="evidence" value="ECO:0007669"/>
    <property type="project" value="InterPro"/>
</dbReference>
<organism evidence="2 3">
    <name type="scientific">Bacteroides nordii</name>
    <dbReference type="NCBI Taxonomy" id="291645"/>
    <lineage>
        <taxon>Bacteria</taxon>
        <taxon>Pseudomonadati</taxon>
        <taxon>Bacteroidota</taxon>
        <taxon>Bacteroidia</taxon>
        <taxon>Bacteroidales</taxon>
        <taxon>Bacteroidaceae</taxon>
        <taxon>Bacteroides</taxon>
    </lineage>
</organism>
<dbReference type="InterPro" id="IPR001307">
    <property type="entry name" value="Thiosulphate_STrfase_CS"/>
</dbReference>
<accession>A0A413VUI2</accession>
<evidence type="ECO:0000313" key="2">
    <source>
        <dbReference type="EMBL" id="RHB37192.1"/>
    </source>
</evidence>
<dbReference type="PANTHER" id="PTHR43031:SF1">
    <property type="entry name" value="PYRIDINE NUCLEOTIDE-DISULPHIDE OXIDOREDUCTASE"/>
    <property type="match status" value="1"/>
</dbReference>
<evidence type="ECO:0000313" key="3">
    <source>
        <dbReference type="Proteomes" id="UP000284379"/>
    </source>
</evidence>
<dbReference type="SMART" id="SM00450">
    <property type="entry name" value="RHOD"/>
    <property type="match status" value="1"/>
</dbReference>
<feature type="domain" description="Rhodanese" evidence="1">
    <location>
        <begin position="38"/>
        <end position="128"/>
    </location>
</feature>
<protein>
    <submittedName>
        <fullName evidence="2">Rhodanese-like domain-containing protein</fullName>
    </submittedName>
</protein>
<dbReference type="CDD" id="cd00158">
    <property type="entry name" value="RHOD"/>
    <property type="match status" value="1"/>
</dbReference>
<dbReference type="Proteomes" id="UP000284379">
    <property type="component" value="Unassembled WGS sequence"/>
</dbReference>
<name>A0A413VUI2_9BACE</name>
<dbReference type="AlphaFoldDB" id="A0A413VUI2"/>
<dbReference type="Pfam" id="PF00581">
    <property type="entry name" value="Rhodanese"/>
    <property type="match status" value="1"/>
</dbReference>